<dbReference type="GO" id="GO:0008168">
    <property type="term" value="F:methyltransferase activity"/>
    <property type="evidence" value="ECO:0007669"/>
    <property type="project" value="UniProtKB-KW"/>
</dbReference>
<dbReference type="Proteomes" id="UP000003277">
    <property type="component" value="Unassembled WGS sequence"/>
</dbReference>
<protein>
    <submittedName>
        <fullName evidence="3">RsmD family RNA methyltransferase</fullName>
    </submittedName>
</protein>
<dbReference type="PANTHER" id="PTHR43542">
    <property type="entry name" value="METHYLTRANSFERASE"/>
    <property type="match status" value="1"/>
</dbReference>
<dbReference type="eggNOG" id="COG0742">
    <property type="taxonomic scope" value="Bacteria"/>
</dbReference>
<dbReference type="PATRIC" id="fig|742743.3.peg.1634"/>
<dbReference type="Gene3D" id="3.40.50.150">
    <property type="entry name" value="Vaccinia Virus protein VP39"/>
    <property type="match status" value="1"/>
</dbReference>
<dbReference type="OrthoDB" id="9803017at2"/>
<dbReference type="EMBL" id="ADLT01000052">
    <property type="protein sequence ID" value="EHO62477.1"/>
    <property type="molecule type" value="Genomic_DNA"/>
</dbReference>
<comment type="caution">
    <text evidence="3">The sequence shown here is derived from an EMBL/GenBank/DDBJ whole genome shotgun (WGS) entry which is preliminary data.</text>
</comment>
<dbReference type="InterPro" id="IPR029063">
    <property type="entry name" value="SAM-dependent_MTases_sf"/>
</dbReference>
<dbReference type="PANTHER" id="PTHR43542:SF1">
    <property type="entry name" value="METHYLTRANSFERASE"/>
    <property type="match status" value="1"/>
</dbReference>
<name>H1D1W4_9FIRM</name>
<dbReference type="InterPro" id="IPR002052">
    <property type="entry name" value="DNA_methylase_N6_adenine_CS"/>
</dbReference>
<keyword evidence="1 3" id="KW-0489">Methyltransferase</keyword>
<accession>H1D1W4</accession>
<evidence type="ECO:0000256" key="2">
    <source>
        <dbReference type="ARBA" id="ARBA00022679"/>
    </source>
</evidence>
<evidence type="ECO:0000256" key="1">
    <source>
        <dbReference type="ARBA" id="ARBA00022603"/>
    </source>
</evidence>
<dbReference type="PIRSF" id="PIRSF004553">
    <property type="entry name" value="CHP00095"/>
    <property type="match status" value="1"/>
</dbReference>
<dbReference type="GO" id="GO:0031167">
    <property type="term" value="P:rRNA methylation"/>
    <property type="evidence" value="ECO:0007669"/>
    <property type="project" value="InterPro"/>
</dbReference>
<dbReference type="InterPro" id="IPR004398">
    <property type="entry name" value="RNA_MeTrfase_RsmD"/>
</dbReference>
<dbReference type="PROSITE" id="PS00092">
    <property type="entry name" value="N6_MTASE"/>
    <property type="match status" value="1"/>
</dbReference>
<dbReference type="GO" id="GO:0003676">
    <property type="term" value="F:nucleic acid binding"/>
    <property type="evidence" value="ECO:0007669"/>
    <property type="project" value="InterPro"/>
</dbReference>
<gene>
    <name evidence="3" type="ORF">HMPREF9453_01602</name>
</gene>
<organism evidence="3 4">
    <name type="scientific">Dialister succinatiphilus YIT 11850</name>
    <dbReference type="NCBI Taxonomy" id="742743"/>
    <lineage>
        <taxon>Bacteria</taxon>
        <taxon>Bacillati</taxon>
        <taxon>Bacillota</taxon>
        <taxon>Negativicutes</taxon>
        <taxon>Veillonellales</taxon>
        <taxon>Veillonellaceae</taxon>
        <taxon>Dialister</taxon>
    </lineage>
</organism>
<reference evidence="3 4" key="1">
    <citation type="submission" date="2011-11" db="EMBL/GenBank/DDBJ databases">
        <title>The Genome Sequence of Dialister succinatiphilus YIT 11850.</title>
        <authorList>
            <consortium name="The Broad Institute Genome Sequencing Platform"/>
            <person name="Earl A."/>
            <person name="Ward D."/>
            <person name="Feldgarden M."/>
            <person name="Gevers D."/>
            <person name="Morotomi M."/>
            <person name="Young S.K."/>
            <person name="Zeng Q."/>
            <person name="Gargeya S."/>
            <person name="Fitzgerald M."/>
            <person name="Haas B."/>
            <person name="Abouelleil A."/>
            <person name="Alvarado L."/>
            <person name="Arachchi H.M."/>
            <person name="Berlin A."/>
            <person name="Brown A."/>
            <person name="Chapman S.B."/>
            <person name="Dunbar C."/>
            <person name="Gearin G."/>
            <person name="Goldberg J."/>
            <person name="Griggs A."/>
            <person name="Gujja S."/>
            <person name="Heiman D."/>
            <person name="Howarth C."/>
            <person name="Lui A."/>
            <person name="MacDonald P.J.P."/>
            <person name="Montmayeur A."/>
            <person name="Murphy C."/>
            <person name="Neiman D."/>
            <person name="Pearson M."/>
            <person name="Priest M."/>
            <person name="Roberts A."/>
            <person name="Saif S."/>
            <person name="Shea T."/>
            <person name="Sisk P."/>
            <person name="Stolte C."/>
            <person name="Sykes S."/>
            <person name="Wortman J."/>
            <person name="Nusbaum C."/>
            <person name="Birren B."/>
        </authorList>
    </citation>
    <scope>NUCLEOTIDE SEQUENCE [LARGE SCALE GENOMIC DNA]</scope>
    <source>
        <strain evidence="3 4">YIT 11850</strain>
    </source>
</reference>
<dbReference type="NCBIfam" id="TIGR00095">
    <property type="entry name" value="16S rRNA (guanine(966)-N(2))-methyltransferase RsmD"/>
    <property type="match status" value="1"/>
</dbReference>
<dbReference type="CDD" id="cd02440">
    <property type="entry name" value="AdoMet_MTases"/>
    <property type="match status" value="1"/>
</dbReference>
<keyword evidence="2 3" id="KW-0808">Transferase</keyword>
<evidence type="ECO:0000313" key="3">
    <source>
        <dbReference type="EMBL" id="EHO62477.1"/>
    </source>
</evidence>
<dbReference type="SUPFAM" id="SSF53335">
    <property type="entry name" value="S-adenosyl-L-methionine-dependent methyltransferases"/>
    <property type="match status" value="1"/>
</dbReference>
<dbReference type="STRING" id="742743.HMPREF9453_01602"/>
<evidence type="ECO:0000313" key="4">
    <source>
        <dbReference type="Proteomes" id="UP000003277"/>
    </source>
</evidence>
<dbReference type="Pfam" id="PF03602">
    <property type="entry name" value="Cons_hypoth95"/>
    <property type="match status" value="1"/>
</dbReference>
<dbReference type="RefSeq" id="WP_008860096.1">
    <property type="nucleotide sequence ID" value="NZ_JH591188.1"/>
</dbReference>
<dbReference type="HOGENOM" id="CLU_075826_0_2_9"/>
<sequence>MKIIGGNAKGTLLSSPAGRNTRPTLGRVRESVFNVLANVGILETKVLDIFAGTGAMGLEALSRGAGEAVFLDKATGAIIRENALRCHVADRSRILKGDVSSSLKTLRGQKFDYIFMDPPYRKGYINEVLQEVFDCDLPAEEAIIIAEHSVSEPPDLSLFQGKCQLWKEKKVGAIVVSYLQCR</sequence>
<dbReference type="AlphaFoldDB" id="H1D1W4"/>
<proteinExistence type="predicted"/>
<keyword evidence="4" id="KW-1185">Reference proteome</keyword>